<reference evidence="1" key="1">
    <citation type="submission" date="2022-10" db="EMBL/GenBank/DDBJ databases">
        <title>Novel sulphate-reducing endosymbionts in the free-living metamonad Anaeramoeba.</title>
        <authorList>
            <person name="Jerlstrom-Hultqvist J."/>
            <person name="Cepicka I."/>
            <person name="Gallot-Lavallee L."/>
            <person name="Salas-Leiva D."/>
            <person name="Curtis B.A."/>
            <person name="Zahonova K."/>
            <person name="Pipaliya S."/>
            <person name="Dacks J."/>
            <person name="Roger A.J."/>
        </authorList>
    </citation>
    <scope>NUCLEOTIDE SEQUENCE</scope>
    <source>
        <strain evidence="1">BMAN</strain>
    </source>
</reference>
<dbReference type="AlphaFoldDB" id="A0A9Q0RF76"/>
<dbReference type="Proteomes" id="UP001149090">
    <property type="component" value="Unassembled WGS sequence"/>
</dbReference>
<proteinExistence type="predicted"/>
<organism evidence="1 2">
    <name type="scientific">Anaeramoeba ignava</name>
    <name type="common">Anaerobic marine amoeba</name>
    <dbReference type="NCBI Taxonomy" id="1746090"/>
    <lineage>
        <taxon>Eukaryota</taxon>
        <taxon>Metamonada</taxon>
        <taxon>Anaeramoebidae</taxon>
        <taxon>Anaeramoeba</taxon>
    </lineage>
</organism>
<protein>
    <submittedName>
        <fullName evidence="1">MITOCHONDRIAL 28S ribosomal protein S29</fullName>
    </submittedName>
</protein>
<keyword evidence="1" id="KW-0689">Ribosomal protein</keyword>
<dbReference type="Pfam" id="PF10236">
    <property type="entry name" value="DAP3"/>
    <property type="match status" value="1"/>
</dbReference>
<sequence>MENKFEKNNQQNQINKFEKNNQINQINQFKNEKITQINILEHIKKKNRNKVVLIDQNRFTMFPHVFSDCEKEENLFPILIRHQTQILIKKIKNNGRGESILIGSSGAGKSFILFHSAIFFSYLKNWIVLYIPNTEELLKMEEFEAAKQILKDIWNRYGTWFFDSLSEKERNDLNISLSTNLLTEDQKKFLIKECKQVIYALKIGSFKEYHKLIIVDEWNALWNEKPPKQHFLNKFKNFYSTSNVFLLMAISSKFQTFGKFDVLKFLTISREVYIYNEEEFESILENYKSLKKLPNDFPKQDLEKITGRVPRVLFFISIAFQNKKDQFNWLEDAKQKTKNHYQEIVWKVFQKIEQRKSQKLYKDRNALLFIIRVFLNKSFGDLPKFWEVAGLFQGYSKIGFSPICEWVFEAISEYIYREFPQIVELLALFYEIRFYSLELYVSSIFYSGFLTFIDLPNVDLAGNIRSHNSFHIGVSSQILQNKNEKIKQLNPGTLIRCFENHPVVDFIIYSLNKQLFYIQISPEYYPNHSPKIDPLFTKTIEEYENQTIIEYYSNLTNMKLLTEKDKLPENQFYVYITNHQIYFPKKEFINQPVVLVNKERLSHLNPELWNYISGNFDK</sequence>
<keyword evidence="2" id="KW-1185">Reference proteome</keyword>
<evidence type="ECO:0000313" key="1">
    <source>
        <dbReference type="EMBL" id="KAJ5076469.1"/>
    </source>
</evidence>
<dbReference type="InterPro" id="IPR019368">
    <property type="entry name" value="Ribosomal_mS29"/>
</dbReference>
<dbReference type="InterPro" id="IPR027417">
    <property type="entry name" value="P-loop_NTPase"/>
</dbReference>
<dbReference type="GO" id="GO:0005840">
    <property type="term" value="C:ribosome"/>
    <property type="evidence" value="ECO:0007669"/>
    <property type="project" value="UniProtKB-KW"/>
</dbReference>
<accession>A0A9Q0RF76</accession>
<comment type="caution">
    <text evidence="1">The sequence shown here is derived from an EMBL/GenBank/DDBJ whole genome shotgun (WGS) entry which is preliminary data.</text>
</comment>
<evidence type="ECO:0000313" key="2">
    <source>
        <dbReference type="Proteomes" id="UP001149090"/>
    </source>
</evidence>
<dbReference type="EMBL" id="JAPDFW010000061">
    <property type="protein sequence ID" value="KAJ5076469.1"/>
    <property type="molecule type" value="Genomic_DNA"/>
</dbReference>
<name>A0A9Q0RF76_ANAIG</name>
<keyword evidence="1" id="KW-0687">Ribonucleoprotein</keyword>
<gene>
    <name evidence="1" type="ORF">M0811_06469</name>
</gene>
<dbReference type="SUPFAM" id="SSF52540">
    <property type="entry name" value="P-loop containing nucleoside triphosphate hydrolases"/>
    <property type="match status" value="1"/>
</dbReference>